<sequence length="187" mass="21174">MRIKTRILLVISLLATIGTIIYIYPKSKNSSGNTIIKETSEGKFSLNTEINAKLNGGIIMPDMFNITEKEELGRSTWRLLHTVTARYPNKPTNEQKQALRSWVYLLTRLYPSGECAVEFSKILEQNPPNVESRDDASQWACKVHNIVNEALGKEQFNCNLVGDRWKCGCANEDDANAEEDTNKIHNN</sequence>
<accession>A0A1Y2BZ24</accession>
<comment type="catalytic activity">
    <reaction evidence="6">
        <text>2 R'C(R)SH + O2 = R'C(R)S-S(R)CR' + H2O2</text>
        <dbReference type="Rhea" id="RHEA:17357"/>
        <dbReference type="ChEBI" id="CHEBI:15379"/>
        <dbReference type="ChEBI" id="CHEBI:16240"/>
        <dbReference type="ChEBI" id="CHEBI:16520"/>
        <dbReference type="ChEBI" id="CHEBI:17412"/>
        <dbReference type="EC" id="1.8.3.2"/>
    </reaction>
</comment>
<dbReference type="Gene3D" id="1.20.120.310">
    <property type="entry name" value="ERV/ALR sulfhydryl oxidase domain"/>
    <property type="match status" value="1"/>
</dbReference>
<keyword evidence="9" id="KW-1185">Reference proteome</keyword>
<comment type="cofactor">
    <cofactor evidence="1 6">
        <name>FAD</name>
        <dbReference type="ChEBI" id="CHEBI:57692"/>
    </cofactor>
</comment>
<dbReference type="OrthoDB" id="59470at2759"/>
<keyword evidence="2 6" id="KW-0285">Flavoprotein</keyword>
<evidence type="ECO:0000256" key="3">
    <source>
        <dbReference type="ARBA" id="ARBA00022827"/>
    </source>
</evidence>
<protein>
    <recommendedName>
        <fullName evidence="6">Sulfhydryl oxidase</fullName>
        <ecNumber evidence="6">1.8.3.2</ecNumber>
    </recommendedName>
</protein>
<proteinExistence type="predicted"/>
<reference evidence="8 9" key="1">
    <citation type="submission" date="2016-08" db="EMBL/GenBank/DDBJ databases">
        <title>A Parts List for Fungal Cellulosomes Revealed by Comparative Genomics.</title>
        <authorList>
            <consortium name="DOE Joint Genome Institute"/>
            <person name="Haitjema C.H."/>
            <person name="Gilmore S.P."/>
            <person name="Henske J.K."/>
            <person name="Solomon K.V."/>
            <person name="De Groot R."/>
            <person name="Kuo A."/>
            <person name="Mondo S.J."/>
            <person name="Salamov A.A."/>
            <person name="Labutti K."/>
            <person name="Zhao Z."/>
            <person name="Chiniquy J."/>
            <person name="Barry K."/>
            <person name="Brewer H.M."/>
            <person name="Purvine S.O."/>
            <person name="Wright A.T."/>
            <person name="Boxma B."/>
            <person name="Van Alen T."/>
            <person name="Hackstein J.H."/>
            <person name="Baker S.E."/>
            <person name="Grigoriev I.V."/>
            <person name="O'Malley M.A."/>
        </authorList>
    </citation>
    <scope>NUCLEOTIDE SEQUENCE [LARGE SCALE GENOMIC DNA]</scope>
    <source>
        <strain evidence="8 9">G1</strain>
    </source>
</reference>
<dbReference type="InterPro" id="IPR039799">
    <property type="entry name" value="ALR/ERV"/>
</dbReference>
<evidence type="ECO:0000256" key="1">
    <source>
        <dbReference type="ARBA" id="ARBA00001974"/>
    </source>
</evidence>
<dbReference type="InterPro" id="IPR017905">
    <property type="entry name" value="ERV/ALR_sulphydryl_oxidase"/>
</dbReference>
<dbReference type="PROSITE" id="PS51324">
    <property type="entry name" value="ERV_ALR"/>
    <property type="match status" value="1"/>
</dbReference>
<feature type="non-terminal residue" evidence="8">
    <location>
        <position position="187"/>
    </location>
</feature>
<dbReference type="STRING" id="1754190.A0A1Y2BZ24"/>
<name>A0A1Y2BZ24_9FUNG</name>
<dbReference type="EC" id="1.8.3.2" evidence="6"/>
<evidence type="ECO:0000313" key="9">
    <source>
        <dbReference type="Proteomes" id="UP000193920"/>
    </source>
</evidence>
<dbReference type="Pfam" id="PF04777">
    <property type="entry name" value="Evr1_Alr"/>
    <property type="match status" value="1"/>
</dbReference>
<evidence type="ECO:0000256" key="5">
    <source>
        <dbReference type="ARBA" id="ARBA00023157"/>
    </source>
</evidence>
<feature type="domain" description="ERV/ALR sulfhydryl oxidase" evidence="7">
    <location>
        <begin position="65"/>
        <end position="165"/>
    </location>
</feature>
<dbReference type="PANTHER" id="PTHR12645:SF1">
    <property type="entry name" value="FAD-LINKED SULFHYDRYL OXIDASE ERV2"/>
    <property type="match status" value="1"/>
</dbReference>
<keyword evidence="6" id="KW-0812">Transmembrane</keyword>
<evidence type="ECO:0000256" key="6">
    <source>
        <dbReference type="RuleBase" id="RU371123"/>
    </source>
</evidence>
<comment type="caution">
    <text evidence="8">The sequence shown here is derived from an EMBL/GenBank/DDBJ whole genome shotgun (WGS) entry which is preliminary data.</text>
</comment>
<dbReference type="GO" id="GO:0050660">
    <property type="term" value="F:flavin adenine dinucleotide binding"/>
    <property type="evidence" value="ECO:0007669"/>
    <property type="project" value="TreeGrafter"/>
</dbReference>
<keyword evidence="3 6" id="KW-0274">FAD</keyword>
<evidence type="ECO:0000259" key="7">
    <source>
        <dbReference type="PROSITE" id="PS51324"/>
    </source>
</evidence>
<dbReference type="PANTHER" id="PTHR12645">
    <property type="entry name" value="ALR/ERV"/>
    <property type="match status" value="1"/>
</dbReference>
<feature type="transmembrane region" description="Helical" evidence="6">
    <location>
        <begin position="7"/>
        <end position="24"/>
    </location>
</feature>
<keyword evidence="6" id="KW-0472">Membrane</keyword>
<evidence type="ECO:0000256" key="2">
    <source>
        <dbReference type="ARBA" id="ARBA00022630"/>
    </source>
</evidence>
<keyword evidence="4 6" id="KW-0560">Oxidoreductase</keyword>
<dbReference type="GO" id="GO:0005739">
    <property type="term" value="C:mitochondrion"/>
    <property type="evidence" value="ECO:0007669"/>
    <property type="project" value="TreeGrafter"/>
</dbReference>
<keyword evidence="5" id="KW-1015">Disulfide bond</keyword>
<dbReference type="EMBL" id="MCOG01000129">
    <property type="protein sequence ID" value="ORY40019.1"/>
    <property type="molecule type" value="Genomic_DNA"/>
</dbReference>
<dbReference type="FunFam" id="1.20.120.310:FF:000002">
    <property type="entry name" value="Sulfhydryl oxidase"/>
    <property type="match status" value="1"/>
</dbReference>
<evidence type="ECO:0000256" key="4">
    <source>
        <dbReference type="ARBA" id="ARBA00023002"/>
    </source>
</evidence>
<gene>
    <name evidence="8" type="ORF">LY90DRAFT_704167</name>
</gene>
<organism evidence="8 9">
    <name type="scientific">Neocallimastix californiae</name>
    <dbReference type="NCBI Taxonomy" id="1754190"/>
    <lineage>
        <taxon>Eukaryota</taxon>
        <taxon>Fungi</taxon>
        <taxon>Fungi incertae sedis</taxon>
        <taxon>Chytridiomycota</taxon>
        <taxon>Chytridiomycota incertae sedis</taxon>
        <taxon>Neocallimastigomycetes</taxon>
        <taxon>Neocallimastigales</taxon>
        <taxon>Neocallimastigaceae</taxon>
        <taxon>Neocallimastix</taxon>
    </lineage>
</organism>
<dbReference type="Proteomes" id="UP000193920">
    <property type="component" value="Unassembled WGS sequence"/>
</dbReference>
<dbReference type="GO" id="GO:0016971">
    <property type="term" value="F:flavin-dependent sulfhydryl oxidase activity"/>
    <property type="evidence" value="ECO:0007669"/>
    <property type="project" value="InterPro"/>
</dbReference>
<dbReference type="SUPFAM" id="SSF69000">
    <property type="entry name" value="FAD-dependent thiol oxidase"/>
    <property type="match status" value="1"/>
</dbReference>
<evidence type="ECO:0000313" key="8">
    <source>
        <dbReference type="EMBL" id="ORY40019.1"/>
    </source>
</evidence>
<dbReference type="AlphaFoldDB" id="A0A1Y2BZ24"/>
<dbReference type="InterPro" id="IPR036774">
    <property type="entry name" value="ERV/ALR_sulphydryl_oxid_sf"/>
</dbReference>
<keyword evidence="6" id="KW-1133">Transmembrane helix</keyword>